<accession>A0AAF0ZDW9</accession>
<sequence>MLITIFSARSHLTFNYQLQTGLIKSTVTTLEGISTTQTQETKNKNLVGIGRVNKNSHQGTYTIYNPYNNQLEFRHISYS</sequence>
<dbReference type="EMBL" id="CP138348">
    <property type="protein sequence ID" value="WPF88543.1"/>
    <property type="molecule type" value="Genomic_DNA"/>
</dbReference>
<name>A0AAF0ZDW9_9CHRO</name>
<dbReference type="AlphaFoldDB" id="A0AAF0ZDW9"/>
<proteinExistence type="predicted"/>
<organism evidence="1">
    <name type="scientific">Cyanobacterium aponinum AL20115</name>
    <dbReference type="NCBI Taxonomy" id="3090662"/>
    <lineage>
        <taxon>Bacteria</taxon>
        <taxon>Bacillati</taxon>
        <taxon>Cyanobacteriota</taxon>
        <taxon>Cyanophyceae</taxon>
        <taxon>Oscillatoriophycideae</taxon>
        <taxon>Chroococcales</taxon>
        <taxon>Geminocystaceae</taxon>
        <taxon>Cyanobacterium</taxon>
    </lineage>
</organism>
<protein>
    <submittedName>
        <fullName evidence="1">Uncharacterized protein</fullName>
    </submittedName>
</protein>
<dbReference type="RefSeq" id="WP_051018166.1">
    <property type="nucleotide sequence ID" value="NZ_CP138348.1"/>
</dbReference>
<reference evidence="1" key="1">
    <citation type="submission" date="2023-11" db="EMBL/GenBank/DDBJ databases">
        <title>Genome sequence of Cyanobacterium aponinum BCRC AL20115.</title>
        <authorList>
            <person name="Chang H.-Y."/>
            <person name="Lin K.-M."/>
            <person name="Hsueh H.-T."/>
            <person name="Chu H.-A."/>
            <person name="Kuo C.-H."/>
        </authorList>
    </citation>
    <scope>NUCLEOTIDE SEQUENCE</scope>
    <source>
        <strain evidence="1">AL20115</strain>
    </source>
</reference>
<gene>
    <name evidence="1" type="ORF">SAY89_17395</name>
</gene>
<evidence type="ECO:0000313" key="1">
    <source>
        <dbReference type="EMBL" id="WPF88543.1"/>
    </source>
</evidence>